<evidence type="ECO:0000256" key="3">
    <source>
        <dbReference type="ARBA" id="ARBA00022989"/>
    </source>
</evidence>
<dbReference type="PANTHER" id="PTHR36985">
    <property type="entry name" value="TRANSLOCATION AND ASSEMBLY MODULE SUBUNIT TAMB"/>
    <property type="match status" value="1"/>
</dbReference>
<evidence type="ECO:0000256" key="2">
    <source>
        <dbReference type="ARBA" id="ARBA00022692"/>
    </source>
</evidence>
<evidence type="ECO:0000256" key="4">
    <source>
        <dbReference type="ARBA" id="ARBA00023136"/>
    </source>
</evidence>
<dbReference type="GO" id="GO:0009306">
    <property type="term" value="P:protein secretion"/>
    <property type="evidence" value="ECO:0007669"/>
    <property type="project" value="InterPro"/>
</dbReference>
<reference evidence="6 7" key="1">
    <citation type="submission" date="2020-04" db="EMBL/GenBank/DDBJ databases">
        <authorList>
            <person name="Hitch T.C.A."/>
            <person name="Wylensek D."/>
            <person name="Clavel T."/>
        </authorList>
    </citation>
    <scope>NUCLEOTIDE SEQUENCE [LARGE SCALE GENOMIC DNA]</scope>
    <source>
        <strain evidence="6 7">Oil-RF-744-FAT-WT-6-1</strain>
    </source>
</reference>
<dbReference type="EMBL" id="JABAFG010000012">
    <property type="protein sequence ID" value="NME28569.1"/>
    <property type="molecule type" value="Genomic_DNA"/>
</dbReference>
<comment type="caution">
    <text evidence="6">The sequence shown here is derived from an EMBL/GenBank/DDBJ whole genome shotgun (WGS) entry which is preliminary data.</text>
</comment>
<dbReference type="InterPro" id="IPR007452">
    <property type="entry name" value="TamB_C"/>
</dbReference>
<evidence type="ECO:0000313" key="6">
    <source>
        <dbReference type="EMBL" id="NME28569.1"/>
    </source>
</evidence>
<keyword evidence="2" id="KW-0812">Transmembrane</keyword>
<gene>
    <name evidence="6" type="ORF">HF872_08010</name>
</gene>
<feature type="domain" description="Translocation and assembly module TamB C-terminal" evidence="5">
    <location>
        <begin position="1102"/>
        <end position="1411"/>
    </location>
</feature>
<evidence type="ECO:0000256" key="1">
    <source>
        <dbReference type="ARBA" id="ARBA00004167"/>
    </source>
</evidence>
<dbReference type="RefSeq" id="WP_170087676.1">
    <property type="nucleotide sequence ID" value="NZ_JABAFG010000012.1"/>
</dbReference>
<proteinExistence type="predicted"/>
<dbReference type="Pfam" id="PF04357">
    <property type="entry name" value="TamB"/>
    <property type="match status" value="1"/>
</dbReference>
<keyword evidence="4" id="KW-0472">Membrane</keyword>
<dbReference type="GO" id="GO:0097347">
    <property type="term" value="C:TAM protein secretion complex"/>
    <property type="evidence" value="ECO:0007669"/>
    <property type="project" value="TreeGrafter"/>
</dbReference>
<dbReference type="GO" id="GO:0005886">
    <property type="term" value="C:plasma membrane"/>
    <property type="evidence" value="ECO:0007669"/>
    <property type="project" value="InterPro"/>
</dbReference>
<dbReference type="Proteomes" id="UP000591071">
    <property type="component" value="Unassembled WGS sequence"/>
</dbReference>
<keyword evidence="3" id="KW-1133">Transmembrane helix</keyword>
<dbReference type="PANTHER" id="PTHR36985:SF1">
    <property type="entry name" value="TRANSLOCATION AND ASSEMBLY MODULE SUBUNIT TAMB"/>
    <property type="match status" value="1"/>
</dbReference>
<accession>A0A848BZW2</accession>
<sequence length="1431" mass="152513">MRKKWLVSGAVFVFLFAALFSLWMEKPALMQKLSETVTSTVNDKINGTLTFSAMDVSLSGRVRLQDPVIRDTQGRTVLSGSDIQIFVNPWKIVASLPDGNPAAAIETVDISQPVVHVWQKPSDNTWNVATLIKTSKEKADSGFRAIVRFHDGAVRARLADGTLITGSRGDGTLDFTSYPAIYGDMTLYVDGEKLTASGHYTSSREFDVLLRGDAVKASYASSFIPSGTDVTVEEGALRDIRVRYARSHNGDSLSGTASVDNLSGTASGLSYDQVSGTVRLNSQNVRIDRLKGRINGQDISASGEVRINGDVPVFNLDVDVPGADLAAFADKLPAGISGTAAFKGSVWGTASEIRGSGTLTVPELTYDGTTLYHGEVVFSCDGSQADISHLSADAAGGHLEGSGTYNLSSGDFQASLDADSIHLEEISQLPVSVLGTVSASLTVSGNQNQGTVQASGHASAAGFSYNGIEADQAEGDFIYADGLLSLSGLTASVQGGTVRVHGVYDTEGPRTDLSFTADNLPLDMASAYAAVPMTGTFSAAGHLYGSGPDWNLIFHARDGSIQGMDFDSIDGSLSGSGSRILIPSVVWRYNDGTHRASGMADLDTRQVNLQVVTQHMRLERLLPALGRGDIPLTGWADNTITVTGSLDQPSAQGSFHLTSGSAYGYLYKNVSADYTLRDGTVYITNGDITAYDASIRVAGYLGQHMDLTLDGSHLDIARLVPQKGPQRSGIMNVRGHLGGTMDNPVFEGSLQSDSLTFNGIALDDIQGNLGYYGGIFRLTDFHFKQNGGTYELRGGYNPANGWIMARARVQAADLGSILKLSGAPLQSIQGRLEGQLAIDGTTDDPRARLTGTLTQGYIDDAAVEPARIDVQYENNAVQIHELTLKSGDAVLAAQGSYALHGPVQMQIAAHHFPARLLAAVTGQTNVQIDAPVDFAANLSGTGDHPSADVSLQLGSGMVNGISFTGMYALLNLRDRMIKVHQAYILKDPYKASASGTIPVAALTGEKTDESMDVMVKLDHAGLDILTFVTPLITEAQGGLNGSLQLKGTAADPQVYGTLSVDDGSLSIRTVRNPLTRITGQLQFTGRKAAFSGSAVMDKAKAKNPGKLQVQADASWQGWEVTSYKGLLALDHLRVVCPYFTGPLTGNLTVSPGDGMPLLSGTITIDDTTLDLPLSLSDTESNFDAALDITVALGDDVRLYNGALYDLMVHGKAHFGGTLAHPHGTGGFEASRGTIHYLDTNFRVSRAKAEFNQPDTFLPYLDVEGHTRVGQYNVLLNLRGPADAMDLMLRSNPPLTKAQILSLITLRNSSGKKDSSLNSEDVNTLIGSGIRMTLNSLGITQALEKALNLDMLNITTGSLDYNSKTADVENNYYNIEMGKYLFNDFMLTAAFGLNHDDNRIGMQYNLGSKFGVAAWKSADDSFIGGMYKYSFY</sequence>
<evidence type="ECO:0000313" key="7">
    <source>
        <dbReference type="Proteomes" id="UP000591071"/>
    </source>
</evidence>
<comment type="subcellular location">
    <subcellularLocation>
        <location evidence="1">Membrane</location>
        <topology evidence="1">Single-pass membrane protein</topology>
    </subcellularLocation>
</comment>
<evidence type="ECO:0000259" key="5">
    <source>
        <dbReference type="Pfam" id="PF04357"/>
    </source>
</evidence>
<protein>
    <recommendedName>
        <fullName evidence="5">Translocation and assembly module TamB C-terminal domain-containing protein</fullName>
    </recommendedName>
</protein>
<name>A0A848BZW2_9FIRM</name>
<organism evidence="6 7">
    <name type="scientific">Megasphaera hexanoica</name>
    <dbReference type="NCBI Taxonomy" id="1675036"/>
    <lineage>
        <taxon>Bacteria</taxon>
        <taxon>Bacillati</taxon>
        <taxon>Bacillota</taxon>
        <taxon>Negativicutes</taxon>
        <taxon>Veillonellales</taxon>
        <taxon>Veillonellaceae</taxon>
        <taxon>Megasphaera</taxon>
    </lineage>
</organism>